<evidence type="ECO:0000313" key="3">
    <source>
        <dbReference type="Proteomes" id="UP000823823"/>
    </source>
</evidence>
<protein>
    <submittedName>
        <fullName evidence="2">Uncharacterized protein</fullName>
    </submittedName>
</protein>
<evidence type="ECO:0000256" key="1">
    <source>
        <dbReference type="SAM" id="MobiDB-lite"/>
    </source>
</evidence>
<feature type="region of interest" description="Disordered" evidence="1">
    <location>
        <begin position="80"/>
        <end position="107"/>
    </location>
</feature>
<organism evidence="2 3">
    <name type="scientific">Candidatus Brachybacterium merdavium</name>
    <dbReference type="NCBI Taxonomy" id="2838513"/>
    <lineage>
        <taxon>Bacteria</taxon>
        <taxon>Bacillati</taxon>
        <taxon>Actinomycetota</taxon>
        <taxon>Actinomycetes</taxon>
        <taxon>Micrococcales</taxon>
        <taxon>Dermabacteraceae</taxon>
        <taxon>Brachybacterium</taxon>
    </lineage>
</organism>
<gene>
    <name evidence="2" type="ORF">H9786_06925</name>
</gene>
<feature type="compositionally biased region" description="Low complexity" evidence="1">
    <location>
        <begin position="80"/>
        <end position="93"/>
    </location>
</feature>
<feature type="region of interest" description="Disordered" evidence="1">
    <location>
        <begin position="1"/>
        <end position="45"/>
    </location>
</feature>
<proteinExistence type="predicted"/>
<accession>A0A9D2RNJ8</accession>
<dbReference type="EMBL" id="DWZH01000052">
    <property type="protein sequence ID" value="HJB10250.1"/>
    <property type="molecule type" value="Genomic_DNA"/>
</dbReference>
<dbReference type="AlphaFoldDB" id="A0A9D2RNJ8"/>
<reference evidence="2" key="2">
    <citation type="submission" date="2021-04" db="EMBL/GenBank/DDBJ databases">
        <authorList>
            <person name="Gilroy R."/>
        </authorList>
    </citation>
    <scope>NUCLEOTIDE SEQUENCE</scope>
    <source>
        <strain evidence="2">ChiHjej13B12-24818</strain>
    </source>
</reference>
<name>A0A9D2RNJ8_9MICO</name>
<evidence type="ECO:0000313" key="2">
    <source>
        <dbReference type="EMBL" id="HJB10250.1"/>
    </source>
</evidence>
<sequence>MTTDLCPDSPPSDVDHGRTVSAVGPTAIDREQLPGTAAPGGALDDAPQVAELDEPRRAVGARQSWFCSLWGRISEARSAAGAARAAGAAGASGVEDERAERAPHSRQAQLARELFRAGLHHVR</sequence>
<dbReference type="Proteomes" id="UP000823823">
    <property type="component" value="Unassembled WGS sequence"/>
</dbReference>
<comment type="caution">
    <text evidence="2">The sequence shown here is derived from an EMBL/GenBank/DDBJ whole genome shotgun (WGS) entry which is preliminary data.</text>
</comment>
<reference evidence="2" key="1">
    <citation type="journal article" date="2021" name="PeerJ">
        <title>Extensive microbial diversity within the chicken gut microbiome revealed by metagenomics and culture.</title>
        <authorList>
            <person name="Gilroy R."/>
            <person name="Ravi A."/>
            <person name="Getino M."/>
            <person name="Pursley I."/>
            <person name="Horton D.L."/>
            <person name="Alikhan N.F."/>
            <person name="Baker D."/>
            <person name="Gharbi K."/>
            <person name="Hall N."/>
            <person name="Watson M."/>
            <person name="Adriaenssens E.M."/>
            <person name="Foster-Nyarko E."/>
            <person name="Jarju S."/>
            <person name="Secka A."/>
            <person name="Antonio M."/>
            <person name="Oren A."/>
            <person name="Chaudhuri R.R."/>
            <person name="La Ragione R."/>
            <person name="Hildebrand F."/>
            <person name="Pallen M.J."/>
        </authorList>
    </citation>
    <scope>NUCLEOTIDE SEQUENCE</scope>
    <source>
        <strain evidence="2">ChiHjej13B12-24818</strain>
    </source>
</reference>